<proteinExistence type="predicted"/>
<name>A0A0B8T3K7_9SPHI</name>
<dbReference type="EMBL" id="JJMU01000047">
    <property type="protein sequence ID" value="KGE13673.1"/>
    <property type="molecule type" value="Genomic_DNA"/>
</dbReference>
<organism evidence="1 2">
    <name type="scientific">Sphingobacterium deserti</name>
    <dbReference type="NCBI Taxonomy" id="1229276"/>
    <lineage>
        <taxon>Bacteria</taxon>
        <taxon>Pseudomonadati</taxon>
        <taxon>Bacteroidota</taxon>
        <taxon>Sphingobacteriia</taxon>
        <taxon>Sphingobacteriales</taxon>
        <taxon>Sphingobacteriaceae</taxon>
        <taxon>Sphingobacterium</taxon>
    </lineage>
</organism>
<sequence>MVYCNIQTKNRKRSKNSIYTFDYKQLKYPENVYPTLNDYAYIAFPIADGKYLWKLLKEALYISKLKFIFAFP</sequence>
<evidence type="ECO:0000313" key="2">
    <source>
        <dbReference type="Proteomes" id="UP000031802"/>
    </source>
</evidence>
<evidence type="ECO:0000313" key="1">
    <source>
        <dbReference type="EMBL" id="KGE13673.1"/>
    </source>
</evidence>
<dbReference type="AlphaFoldDB" id="A0A0B8T3K7"/>
<accession>A0A0B8T3K7</accession>
<protein>
    <submittedName>
        <fullName evidence="1">Uncharacterized protein</fullName>
    </submittedName>
</protein>
<dbReference type="Proteomes" id="UP000031802">
    <property type="component" value="Unassembled WGS sequence"/>
</dbReference>
<dbReference type="STRING" id="1229276.DI53_2594"/>
<comment type="caution">
    <text evidence="1">The sequence shown here is derived from an EMBL/GenBank/DDBJ whole genome shotgun (WGS) entry which is preliminary data.</text>
</comment>
<keyword evidence="2" id="KW-1185">Reference proteome</keyword>
<reference evidence="2" key="1">
    <citation type="submission" date="2014-04" db="EMBL/GenBank/DDBJ databases">
        <title>Whole-Genome optical mapping and complete genome sequence of Sphingobacterium deserti sp. nov., a new spaces isolated from desert in the west of China.</title>
        <authorList>
            <person name="Teng C."/>
            <person name="Zhou Z."/>
            <person name="Li X."/>
            <person name="Chen M."/>
            <person name="Lin M."/>
            <person name="Wang L."/>
            <person name="Su S."/>
            <person name="Zhang C."/>
            <person name="Zhang W."/>
        </authorList>
    </citation>
    <scope>NUCLEOTIDE SEQUENCE [LARGE SCALE GENOMIC DNA]</scope>
    <source>
        <strain evidence="2">ACCC05744</strain>
    </source>
</reference>
<gene>
    <name evidence="1" type="ORF">DI53_2594</name>
</gene>
<dbReference type="PATRIC" id="fig|1229276.3.peg.2666"/>
<reference evidence="1 2" key="2">
    <citation type="journal article" date="2015" name="PLoS ONE">
        <title>Whole-Genome Optical Mapping and Finished Genome Sequence of Sphingobacterium deserti sp. nov., a New Species Isolated from the Western Desert of China.</title>
        <authorList>
            <person name="Teng C."/>
            <person name="Zhou Z."/>
            <person name="Molnar I."/>
            <person name="Li X."/>
            <person name="Tang R."/>
            <person name="Chen M."/>
            <person name="Wang L."/>
            <person name="Su S."/>
            <person name="Zhang W."/>
            <person name="Lin M."/>
        </authorList>
    </citation>
    <scope>NUCLEOTIDE SEQUENCE [LARGE SCALE GENOMIC DNA]</scope>
    <source>
        <strain evidence="2">ACCC05744</strain>
    </source>
</reference>